<evidence type="ECO:0000313" key="10">
    <source>
        <dbReference type="Proteomes" id="UP000198310"/>
    </source>
</evidence>
<dbReference type="InterPro" id="IPR006145">
    <property type="entry name" value="PsdUridine_synth_RsuA/RluA"/>
</dbReference>
<dbReference type="PROSITE" id="PS01129">
    <property type="entry name" value="PSI_RLU"/>
    <property type="match status" value="1"/>
</dbReference>
<keyword evidence="10" id="KW-1185">Reference proteome</keyword>
<evidence type="ECO:0000256" key="4">
    <source>
        <dbReference type="PIRSR" id="PIRSR606225-1"/>
    </source>
</evidence>
<dbReference type="AlphaFoldDB" id="A0A238Z450"/>
<dbReference type="CDD" id="cd02869">
    <property type="entry name" value="PseudoU_synth_RluA_like"/>
    <property type="match status" value="1"/>
</dbReference>
<dbReference type="CDD" id="cd00165">
    <property type="entry name" value="S4"/>
    <property type="match status" value="1"/>
</dbReference>
<dbReference type="InterPro" id="IPR050188">
    <property type="entry name" value="RluA_PseudoU_synthase"/>
</dbReference>
<dbReference type="Gene3D" id="3.10.290.10">
    <property type="entry name" value="RNA-binding S4 domain"/>
    <property type="match status" value="1"/>
</dbReference>
<dbReference type="InterPro" id="IPR006225">
    <property type="entry name" value="PsdUridine_synth_RluC/D"/>
</dbReference>
<dbReference type="SUPFAM" id="SSF55174">
    <property type="entry name" value="Alpha-L RNA-binding motif"/>
    <property type="match status" value="1"/>
</dbReference>
<evidence type="ECO:0000256" key="1">
    <source>
        <dbReference type="ARBA" id="ARBA00010876"/>
    </source>
</evidence>
<dbReference type="PROSITE" id="PS50889">
    <property type="entry name" value="S4"/>
    <property type="match status" value="1"/>
</dbReference>
<dbReference type="PANTHER" id="PTHR21600">
    <property type="entry name" value="MITOCHONDRIAL RNA PSEUDOURIDINE SYNTHASE"/>
    <property type="match status" value="1"/>
</dbReference>
<dbReference type="RefSeq" id="WP_089333343.1">
    <property type="nucleotide sequence ID" value="NZ_FZNS01000006.1"/>
</dbReference>
<comment type="similarity">
    <text evidence="1 6">Belongs to the pseudouridine synthase RluA family.</text>
</comment>
<dbReference type="InterPro" id="IPR002942">
    <property type="entry name" value="S4_RNA-bd"/>
</dbReference>
<accession>A0A238Z450</accession>
<dbReference type="Proteomes" id="UP000198310">
    <property type="component" value="Unassembled WGS sequence"/>
</dbReference>
<dbReference type="Pfam" id="PF01479">
    <property type="entry name" value="S4"/>
    <property type="match status" value="1"/>
</dbReference>
<dbReference type="FunFam" id="3.30.2350.10:FF:000006">
    <property type="entry name" value="Pseudouridine synthase"/>
    <property type="match status" value="1"/>
</dbReference>
<reference evidence="10" key="1">
    <citation type="submission" date="2017-06" db="EMBL/GenBank/DDBJ databases">
        <authorList>
            <person name="Varghese N."/>
            <person name="Submissions S."/>
        </authorList>
    </citation>
    <scope>NUCLEOTIDE SEQUENCE [LARGE SCALE GENOMIC DNA]</scope>
    <source>
        <strain evidence="10">DSM 28041</strain>
    </source>
</reference>
<feature type="domain" description="RNA-binding S4" evidence="8">
    <location>
        <begin position="45"/>
        <end position="107"/>
    </location>
</feature>
<dbReference type="PANTHER" id="PTHR21600:SF44">
    <property type="entry name" value="RIBOSOMAL LARGE SUBUNIT PSEUDOURIDINE SYNTHASE D"/>
    <property type="match status" value="1"/>
</dbReference>
<sequence length="356" mass="40116">MEENHTPQDEDDQVPSTADALEEGDEGDELYEHHRIRADKGQELLRLDKFLLNRLPSTSRTRIQNAIRAEAVQVNDRPAKSNYRVKPLDVITITLPEPPREFKVVPEPMALDIRFEDSELLLVNKPAGLVVHPAFGNWNGTLVNGLAYHLNNLPTGRNGEIRPGLVHRIDKDTSGLLVVGKTEWAMTHLSQQFFHHTIERTYLALVWGVPKETSGTIRGHIGRSVKDRKVQAVYPDGEQGKHAVTHYQVLRSFGKVALLKCNLETGRTHQIRAHMKHIGHPLFGDATYGGDKIVYGQRTGAYKSFAESALAMMPRQALHAKSLGFVHPTTHEHLHFEVELPADFEALLAKWEQYAE</sequence>
<evidence type="ECO:0000256" key="3">
    <source>
        <dbReference type="ARBA" id="ARBA00023235"/>
    </source>
</evidence>
<evidence type="ECO:0000256" key="7">
    <source>
        <dbReference type="SAM" id="MobiDB-lite"/>
    </source>
</evidence>
<evidence type="ECO:0000259" key="8">
    <source>
        <dbReference type="SMART" id="SM00363"/>
    </source>
</evidence>
<dbReference type="SMART" id="SM00363">
    <property type="entry name" value="S4"/>
    <property type="match status" value="1"/>
</dbReference>
<dbReference type="InterPro" id="IPR020103">
    <property type="entry name" value="PsdUridine_synth_cat_dom_sf"/>
</dbReference>
<protein>
    <recommendedName>
        <fullName evidence="6">Pseudouridine synthase</fullName>
        <ecNumber evidence="6">5.4.99.-</ecNumber>
    </recommendedName>
</protein>
<evidence type="ECO:0000256" key="6">
    <source>
        <dbReference type="RuleBase" id="RU362028"/>
    </source>
</evidence>
<dbReference type="EC" id="5.4.99.-" evidence="6"/>
<feature type="compositionally biased region" description="Acidic residues" evidence="7">
    <location>
        <begin position="20"/>
        <end position="29"/>
    </location>
</feature>
<evidence type="ECO:0000256" key="5">
    <source>
        <dbReference type="PROSITE-ProRule" id="PRU00182"/>
    </source>
</evidence>
<dbReference type="GO" id="GO:0000455">
    <property type="term" value="P:enzyme-directed rRNA pseudouridine synthesis"/>
    <property type="evidence" value="ECO:0007669"/>
    <property type="project" value="TreeGrafter"/>
</dbReference>
<evidence type="ECO:0000313" key="9">
    <source>
        <dbReference type="EMBL" id="SNR77664.1"/>
    </source>
</evidence>
<comment type="catalytic activity">
    <reaction evidence="6">
        <text>a uridine in RNA = a pseudouridine in RNA</text>
        <dbReference type="Rhea" id="RHEA:48348"/>
        <dbReference type="Rhea" id="RHEA-COMP:12068"/>
        <dbReference type="Rhea" id="RHEA-COMP:12069"/>
        <dbReference type="ChEBI" id="CHEBI:65314"/>
        <dbReference type="ChEBI" id="CHEBI:65315"/>
    </reaction>
</comment>
<dbReference type="Pfam" id="PF00849">
    <property type="entry name" value="PseudoU_synth_2"/>
    <property type="match status" value="1"/>
</dbReference>
<dbReference type="InterPro" id="IPR036986">
    <property type="entry name" value="S4_RNA-bd_sf"/>
</dbReference>
<dbReference type="Gene3D" id="3.30.2350.10">
    <property type="entry name" value="Pseudouridine synthase"/>
    <property type="match status" value="1"/>
</dbReference>
<dbReference type="EMBL" id="FZNS01000006">
    <property type="protein sequence ID" value="SNR77664.1"/>
    <property type="molecule type" value="Genomic_DNA"/>
</dbReference>
<organism evidence="9 10">
    <name type="scientific">Hymenobacter mucosus</name>
    <dbReference type="NCBI Taxonomy" id="1411120"/>
    <lineage>
        <taxon>Bacteria</taxon>
        <taxon>Pseudomonadati</taxon>
        <taxon>Bacteroidota</taxon>
        <taxon>Cytophagia</taxon>
        <taxon>Cytophagales</taxon>
        <taxon>Hymenobacteraceae</taxon>
        <taxon>Hymenobacter</taxon>
    </lineage>
</organism>
<dbReference type="SUPFAM" id="SSF55120">
    <property type="entry name" value="Pseudouridine synthase"/>
    <property type="match status" value="1"/>
</dbReference>
<dbReference type="GO" id="GO:0120159">
    <property type="term" value="F:rRNA pseudouridine synthase activity"/>
    <property type="evidence" value="ECO:0007669"/>
    <property type="project" value="UniProtKB-ARBA"/>
</dbReference>
<feature type="region of interest" description="Disordered" evidence="7">
    <location>
        <begin position="1"/>
        <end position="31"/>
    </location>
</feature>
<keyword evidence="2 5" id="KW-0694">RNA-binding</keyword>
<gene>
    <name evidence="9" type="ORF">SAMN06269173_106297</name>
</gene>
<dbReference type="InterPro" id="IPR006224">
    <property type="entry name" value="PsdUridine_synth_RluA-like_CS"/>
</dbReference>
<dbReference type="GO" id="GO:0003723">
    <property type="term" value="F:RNA binding"/>
    <property type="evidence" value="ECO:0007669"/>
    <property type="project" value="UniProtKB-KW"/>
</dbReference>
<name>A0A238Z450_9BACT</name>
<proteinExistence type="inferred from homology"/>
<evidence type="ECO:0000256" key="2">
    <source>
        <dbReference type="ARBA" id="ARBA00022884"/>
    </source>
</evidence>
<feature type="active site" evidence="4">
    <location>
        <position position="170"/>
    </location>
</feature>
<keyword evidence="3 6" id="KW-0413">Isomerase</keyword>
<comment type="function">
    <text evidence="6">Responsible for synthesis of pseudouridine from uracil.</text>
</comment>
<dbReference type="NCBIfam" id="TIGR00005">
    <property type="entry name" value="rluA_subfam"/>
    <property type="match status" value="1"/>
</dbReference>